<keyword evidence="3" id="KW-1185">Reference proteome</keyword>
<dbReference type="AlphaFoldDB" id="A0A366E397"/>
<feature type="region of interest" description="Disordered" evidence="1">
    <location>
        <begin position="1"/>
        <end position="88"/>
    </location>
</feature>
<protein>
    <submittedName>
        <fullName evidence="2">Uncharacterized protein</fullName>
    </submittedName>
</protein>
<sequence length="129" mass="13264">MFQQVALASVAGRRSANAGPPARAQISEDATGARIGDRSLGATVAGPGMTELRGGTARRQGHEPPPVPPASGVVPGNRPVREDHAGAGAEHAIARADRFGEQCGVGQVRIAAQDHLLEDSQFMARPDAV</sequence>
<evidence type="ECO:0000313" key="3">
    <source>
        <dbReference type="Proteomes" id="UP000252586"/>
    </source>
</evidence>
<organism evidence="2 3">
    <name type="scientific">Nocardia puris</name>
    <dbReference type="NCBI Taxonomy" id="208602"/>
    <lineage>
        <taxon>Bacteria</taxon>
        <taxon>Bacillati</taxon>
        <taxon>Actinomycetota</taxon>
        <taxon>Actinomycetes</taxon>
        <taxon>Mycobacteriales</taxon>
        <taxon>Nocardiaceae</taxon>
        <taxon>Nocardia</taxon>
    </lineage>
</organism>
<proteinExistence type="predicted"/>
<evidence type="ECO:0000313" key="2">
    <source>
        <dbReference type="EMBL" id="RBO96792.1"/>
    </source>
</evidence>
<comment type="caution">
    <text evidence="2">The sequence shown here is derived from an EMBL/GenBank/DDBJ whole genome shotgun (WGS) entry which is preliminary data.</text>
</comment>
<reference evidence="2 3" key="1">
    <citation type="submission" date="2018-06" db="EMBL/GenBank/DDBJ databases">
        <title>Genomic Encyclopedia of Type Strains, Phase IV (KMG-IV): sequencing the most valuable type-strain genomes for metagenomic binning, comparative biology and taxonomic classification.</title>
        <authorList>
            <person name="Goeker M."/>
        </authorList>
    </citation>
    <scope>NUCLEOTIDE SEQUENCE [LARGE SCALE GENOMIC DNA]</scope>
    <source>
        <strain evidence="2 3">DSM 44599</strain>
    </source>
</reference>
<dbReference type="Proteomes" id="UP000252586">
    <property type="component" value="Unassembled WGS sequence"/>
</dbReference>
<gene>
    <name evidence="2" type="ORF">DFR74_101809</name>
</gene>
<name>A0A366E397_9NOCA</name>
<dbReference type="STRING" id="1210090.GCA_001613185_02958"/>
<evidence type="ECO:0000256" key="1">
    <source>
        <dbReference type="SAM" id="MobiDB-lite"/>
    </source>
</evidence>
<dbReference type="EMBL" id="QNRE01000001">
    <property type="protein sequence ID" value="RBO96792.1"/>
    <property type="molecule type" value="Genomic_DNA"/>
</dbReference>
<accession>A0A366E397</accession>